<evidence type="ECO:0000256" key="1">
    <source>
        <dbReference type="SAM" id="Phobius"/>
    </source>
</evidence>
<feature type="transmembrane region" description="Helical" evidence="1">
    <location>
        <begin position="137"/>
        <end position="155"/>
    </location>
</feature>
<accession>A0AAI9E755</accession>
<evidence type="ECO:0000313" key="4">
    <source>
        <dbReference type="Proteomes" id="UP001296104"/>
    </source>
</evidence>
<dbReference type="AlphaFoldDB" id="A0AAI9E755"/>
<feature type="chain" id="PRO_5042610907" evidence="2">
    <location>
        <begin position="24"/>
        <end position="173"/>
    </location>
</feature>
<feature type="signal peptide" evidence="2">
    <location>
        <begin position="1"/>
        <end position="23"/>
    </location>
</feature>
<comment type="caution">
    <text evidence="3">The sequence shown here is derived from an EMBL/GenBank/DDBJ whole genome shotgun (WGS) entry which is preliminary data.</text>
</comment>
<keyword evidence="1" id="KW-0472">Membrane</keyword>
<dbReference type="PANTHER" id="PTHR36854:SF1">
    <property type="entry name" value="TRANSMEMBRANE PROTEIN"/>
    <property type="match status" value="1"/>
</dbReference>
<gene>
    <name evidence="3" type="ORF">LECACI_7A001115</name>
</gene>
<name>A0AAI9E755_9PEZI</name>
<keyword evidence="2" id="KW-0732">Signal</keyword>
<dbReference type="PANTHER" id="PTHR36854">
    <property type="entry name" value="CHROMOSOME 9, WHOLE GENOME SHOTGUN SEQUENCE"/>
    <property type="match status" value="1"/>
</dbReference>
<keyword evidence="1" id="KW-0812">Transmembrane</keyword>
<keyword evidence="4" id="KW-1185">Reference proteome</keyword>
<evidence type="ECO:0000256" key="2">
    <source>
        <dbReference type="SAM" id="SignalP"/>
    </source>
</evidence>
<dbReference type="EMBL" id="CAVMBE010000004">
    <property type="protein sequence ID" value="CAK3816841.1"/>
    <property type="molecule type" value="Genomic_DNA"/>
</dbReference>
<sequence>MSHRRSIWQCALLFFTFLSIALAASPTSFCKCTCFSNSTIIPLNDNAASLKSNTFFTSNKTASQTPDKEGQLIDLESETARIVLRDSDPESPKKARTCADCTKKFCLSYNLPICQGADEDEHVFTTCFQRDSTKDQVIIYLFIVATVGLLAWAGVKPWYERWREGRGYARVGG</sequence>
<dbReference type="Proteomes" id="UP001296104">
    <property type="component" value="Unassembled WGS sequence"/>
</dbReference>
<evidence type="ECO:0000313" key="3">
    <source>
        <dbReference type="EMBL" id="CAK3816841.1"/>
    </source>
</evidence>
<organism evidence="3 4">
    <name type="scientific">Lecanosticta acicola</name>
    <dbReference type="NCBI Taxonomy" id="111012"/>
    <lineage>
        <taxon>Eukaryota</taxon>
        <taxon>Fungi</taxon>
        <taxon>Dikarya</taxon>
        <taxon>Ascomycota</taxon>
        <taxon>Pezizomycotina</taxon>
        <taxon>Dothideomycetes</taxon>
        <taxon>Dothideomycetidae</taxon>
        <taxon>Mycosphaerellales</taxon>
        <taxon>Mycosphaerellaceae</taxon>
        <taxon>Lecanosticta</taxon>
    </lineage>
</organism>
<proteinExistence type="predicted"/>
<protein>
    <submittedName>
        <fullName evidence="3">Uncharacterized protein</fullName>
    </submittedName>
</protein>
<reference evidence="3" key="1">
    <citation type="submission" date="2023-11" db="EMBL/GenBank/DDBJ databases">
        <authorList>
            <person name="Alioto T."/>
            <person name="Alioto T."/>
            <person name="Gomez Garrido J."/>
        </authorList>
    </citation>
    <scope>NUCLEOTIDE SEQUENCE</scope>
</reference>
<keyword evidence="1" id="KW-1133">Transmembrane helix</keyword>